<reference evidence="2 3" key="1">
    <citation type="journal article" date="2024" name="Microbiol. Resour. Announc.">
        <title>Genome annotations for the ascomycete fungi Trichoderma harzianum, Trichoderma aggressivum, and Purpureocillium lilacinum.</title>
        <authorList>
            <person name="Beijen E.P.W."/>
            <person name="Ohm R.A."/>
        </authorList>
    </citation>
    <scope>NUCLEOTIDE SEQUENCE [LARGE SCALE GENOMIC DNA]</scope>
    <source>
        <strain evidence="2 3">CBS 150709</strain>
    </source>
</reference>
<organism evidence="2 3">
    <name type="scientific">Purpureocillium lilacinum</name>
    <name type="common">Paecilomyces lilacinus</name>
    <dbReference type="NCBI Taxonomy" id="33203"/>
    <lineage>
        <taxon>Eukaryota</taxon>
        <taxon>Fungi</taxon>
        <taxon>Dikarya</taxon>
        <taxon>Ascomycota</taxon>
        <taxon>Pezizomycotina</taxon>
        <taxon>Sordariomycetes</taxon>
        <taxon>Hypocreomycetidae</taxon>
        <taxon>Hypocreales</taxon>
        <taxon>Ophiocordycipitaceae</taxon>
        <taxon>Purpureocillium</taxon>
    </lineage>
</organism>
<keyword evidence="1" id="KW-1133">Transmembrane helix</keyword>
<keyword evidence="1" id="KW-0472">Membrane</keyword>
<evidence type="ECO:0000313" key="2">
    <source>
        <dbReference type="EMBL" id="KAK4086729.1"/>
    </source>
</evidence>
<dbReference type="EMBL" id="JAWRVI010000038">
    <property type="protein sequence ID" value="KAK4086729.1"/>
    <property type="molecule type" value="Genomic_DNA"/>
</dbReference>
<evidence type="ECO:0000313" key="3">
    <source>
        <dbReference type="Proteomes" id="UP001287286"/>
    </source>
</evidence>
<protein>
    <submittedName>
        <fullName evidence="2">Uncharacterized protein</fullName>
    </submittedName>
</protein>
<name>A0ABR0BRQ7_PURLI</name>
<comment type="caution">
    <text evidence="2">The sequence shown here is derived from an EMBL/GenBank/DDBJ whole genome shotgun (WGS) entry which is preliminary data.</text>
</comment>
<evidence type="ECO:0000256" key="1">
    <source>
        <dbReference type="SAM" id="Phobius"/>
    </source>
</evidence>
<proteinExistence type="predicted"/>
<gene>
    <name evidence="2" type="ORF">Purlil1_8894</name>
</gene>
<sequence length="425" mass="45305">MIEGETQHLSLKGKHGTHLIEALVVGVGLTSFMFFLCPWMVRLVPAGPDSRLWWNGWIMLDATLVRSANRKLSGIISDSSRELPETSSSRRSAPPSYTRRLEVKPISLEVSWVPSAAAVPSSPVATAGVSPGCKLKPQLPPPHAKALATYPNYAGARDASVTPRLTSFEASTVPGGVRHGIKLSGSAAHPHTGFVRRPLDGSLHSFSCYVLHVCDILCYVGGAILEALIMLYLKALVLAALAAPSLGQLNEQTTPTLNLTAIGASHGESTLECWQLDSPFKTSTGAGTSGALGLFLGDLSNATYTVLPGRFDGGLHTAPARQYANTPTPTRSVRADTDTSRFVLFTTGLIHITLPNGTDEAWIQGGKYGLIIAADTADVSTHGHRTQYPSATDTIGIQFPIKSGSDFKYKRLHRGACHETEMTGL</sequence>
<feature type="transmembrane region" description="Helical" evidence="1">
    <location>
        <begin position="20"/>
        <end position="41"/>
    </location>
</feature>
<dbReference type="Proteomes" id="UP001287286">
    <property type="component" value="Unassembled WGS sequence"/>
</dbReference>
<keyword evidence="1" id="KW-0812">Transmembrane</keyword>
<accession>A0ABR0BRQ7</accession>
<keyword evidence="3" id="KW-1185">Reference proteome</keyword>